<sequence length="570" mass="64938">MSNALSNQIKKLRVPFPFKGFQFNGCKNPACRNFMVPPICEGHGNSVKDGYALTGKGRERAIRCKYCNTYTIVKSNKAIIEEFERQSNYLRDNQTFCSNHECDNYHYSVELHPKRYHSKGKGTSGNKRFTCKLCRKSITQRTKRCFQHRLYSAQDKSVFSLLVNNTALNKIMLHTGLTPNALYKKIDFIHRQCIRFIAKREEGMADKLPSPIAIAMDKQDYVVNWTDSHSKKNVQLTGVTSIEAARGYVLGSSVNYDPTISTSEVVERAGEVGDLNTDSCFRTFAQYFIPNDVELAMSKEISIFDKQHLGSHATLPSKGSQLHSEYVVFGHCMLLRHLIGEGRPLYFYLDGDSMLSNGVMSVFKSSISAGTTHALTCGFAKGMAHDAKKSLRAESLLMLHRFAIQHGLKYKDDQKLIEFLFTKSQLEEHFASFGKLFKTTFKNKIHKINEPYRNAKALTRVDLHLNINELADLYNAASVERLDSYFQSIRRNLPLLGRPFATQSNEGRLWHGMAPYNPKIIQKVLDIYRVYNNYVKLTRNRKGGFNNDTPAMRLGLARGLVKMEDILYQS</sequence>
<gene>
    <name evidence="1" type="ORF">DXX94_09155</name>
</gene>
<keyword evidence="2" id="KW-1185">Reference proteome</keyword>
<dbReference type="RefSeq" id="WP_116015345.1">
    <property type="nucleotide sequence ID" value="NZ_QUOT01000001.1"/>
</dbReference>
<dbReference type="AlphaFoldDB" id="A0A3E0U2C9"/>
<name>A0A3E0U2C9_9GAMM</name>
<organism evidence="1 2">
    <name type="scientific">Thalassotalea euphylliae</name>
    <dbReference type="NCBI Taxonomy" id="1655234"/>
    <lineage>
        <taxon>Bacteria</taxon>
        <taxon>Pseudomonadati</taxon>
        <taxon>Pseudomonadota</taxon>
        <taxon>Gammaproteobacteria</taxon>
        <taxon>Alteromonadales</taxon>
        <taxon>Colwelliaceae</taxon>
        <taxon>Thalassotalea</taxon>
    </lineage>
</organism>
<evidence type="ECO:0008006" key="3">
    <source>
        <dbReference type="Google" id="ProtNLM"/>
    </source>
</evidence>
<comment type="caution">
    <text evidence="1">The sequence shown here is derived from an EMBL/GenBank/DDBJ whole genome shotgun (WGS) entry which is preliminary data.</text>
</comment>
<evidence type="ECO:0000313" key="1">
    <source>
        <dbReference type="EMBL" id="REL30874.1"/>
    </source>
</evidence>
<evidence type="ECO:0000313" key="2">
    <source>
        <dbReference type="Proteomes" id="UP000256899"/>
    </source>
</evidence>
<dbReference type="Proteomes" id="UP000256899">
    <property type="component" value="Unassembled WGS sequence"/>
</dbReference>
<protein>
    <recommendedName>
        <fullName evidence="3">IS1 family transposase</fullName>
    </recommendedName>
</protein>
<reference evidence="2" key="1">
    <citation type="submission" date="2018-08" db="EMBL/GenBank/DDBJ databases">
        <title>Thalassotalea euphylliae genome.</title>
        <authorList>
            <person name="Summers S."/>
            <person name="Rice S.A."/>
            <person name="Freckelton M.L."/>
            <person name="Nedved B.T."/>
            <person name="Hadfield M.G."/>
        </authorList>
    </citation>
    <scope>NUCLEOTIDE SEQUENCE [LARGE SCALE GENOMIC DNA]</scope>
    <source>
        <strain evidence="2">H3</strain>
    </source>
</reference>
<proteinExistence type="predicted"/>
<dbReference type="EMBL" id="QUOT01000001">
    <property type="protein sequence ID" value="REL30874.1"/>
    <property type="molecule type" value="Genomic_DNA"/>
</dbReference>
<accession>A0A3E0U2C9</accession>